<proteinExistence type="predicted"/>
<feature type="modified residue" description="4-aspartylphosphate" evidence="8">
    <location>
        <position position="82"/>
    </location>
</feature>
<keyword evidence="6" id="KW-0238">DNA-binding</keyword>
<dbReference type="SUPFAM" id="SSF52172">
    <property type="entry name" value="CheY-like"/>
    <property type="match status" value="1"/>
</dbReference>
<dbReference type="EMBL" id="CP002869">
    <property type="protein sequence ID" value="AEI42032.1"/>
    <property type="molecule type" value="Genomic_DNA"/>
</dbReference>
<dbReference type="PRINTS" id="PR00032">
    <property type="entry name" value="HTHARAC"/>
</dbReference>
<dbReference type="Gene3D" id="1.10.10.60">
    <property type="entry name" value="Homeodomain-like"/>
    <property type="match status" value="2"/>
</dbReference>
<evidence type="ECO:0000256" key="1">
    <source>
        <dbReference type="ARBA" id="ARBA00004496"/>
    </source>
</evidence>
<evidence type="ECO:0000256" key="6">
    <source>
        <dbReference type="ARBA" id="ARBA00023125"/>
    </source>
</evidence>
<dbReference type="Gene3D" id="3.40.50.2300">
    <property type="match status" value="1"/>
</dbReference>
<dbReference type="InterPro" id="IPR020449">
    <property type="entry name" value="Tscrpt_reg_AraC-type_HTH"/>
</dbReference>
<dbReference type="InterPro" id="IPR041522">
    <property type="entry name" value="CdaR_GGDEF"/>
</dbReference>
<gene>
    <name evidence="11" type="primary">yesN12</name>
    <name evidence="11" type="ordered locus">KNP414_03474</name>
</gene>
<protein>
    <submittedName>
        <fullName evidence="11">YesN12</fullName>
    </submittedName>
</protein>
<evidence type="ECO:0000256" key="8">
    <source>
        <dbReference type="PROSITE-ProRule" id="PRU00169"/>
    </source>
</evidence>
<accession>F8F8X0</accession>
<dbReference type="InterPro" id="IPR018060">
    <property type="entry name" value="HTH_AraC"/>
</dbReference>
<evidence type="ECO:0000256" key="2">
    <source>
        <dbReference type="ARBA" id="ARBA00022490"/>
    </source>
</evidence>
<evidence type="ECO:0000259" key="10">
    <source>
        <dbReference type="PROSITE" id="PS50110"/>
    </source>
</evidence>
<dbReference type="HOGENOM" id="CLU_000445_5_0_9"/>
<keyword evidence="2" id="KW-0963">Cytoplasm</keyword>
<dbReference type="GO" id="GO:0043565">
    <property type="term" value="F:sequence-specific DNA binding"/>
    <property type="evidence" value="ECO:0007669"/>
    <property type="project" value="InterPro"/>
</dbReference>
<keyword evidence="3 8" id="KW-0597">Phosphoprotein</keyword>
<dbReference type="PANTHER" id="PTHR42713:SF3">
    <property type="entry name" value="TRANSCRIPTIONAL REGULATORY PROTEIN HPTR"/>
    <property type="match status" value="1"/>
</dbReference>
<dbReference type="GO" id="GO:0003700">
    <property type="term" value="F:DNA-binding transcription factor activity"/>
    <property type="evidence" value="ECO:0007669"/>
    <property type="project" value="InterPro"/>
</dbReference>
<dbReference type="GO" id="GO:0005737">
    <property type="term" value="C:cytoplasm"/>
    <property type="evidence" value="ECO:0007669"/>
    <property type="project" value="UniProtKB-SubCell"/>
</dbReference>
<evidence type="ECO:0000256" key="3">
    <source>
        <dbReference type="ARBA" id="ARBA00022553"/>
    </source>
</evidence>
<dbReference type="Pfam" id="PF12833">
    <property type="entry name" value="HTH_18"/>
    <property type="match status" value="1"/>
</dbReference>
<dbReference type="Pfam" id="PF00072">
    <property type="entry name" value="Response_reg"/>
    <property type="match status" value="1"/>
</dbReference>
<feature type="domain" description="HTH araC/xylS-type" evidence="9">
    <location>
        <begin position="449"/>
        <end position="547"/>
    </location>
</feature>
<dbReference type="KEGG" id="pms:KNP414_03474"/>
<dbReference type="InterPro" id="IPR009057">
    <property type="entry name" value="Homeodomain-like_sf"/>
</dbReference>
<dbReference type="Pfam" id="PF17853">
    <property type="entry name" value="GGDEF_2"/>
    <property type="match status" value="1"/>
</dbReference>
<evidence type="ECO:0000313" key="12">
    <source>
        <dbReference type="Proteomes" id="UP000006620"/>
    </source>
</evidence>
<keyword evidence="4" id="KW-0902">Two-component regulatory system</keyword>
<dbReference type="SMART" id="SM00342">
    <property type="entry name" value="HTH_ARAC"/>
    <property type="match status" value="1"/>
</dbReference>
<evidence type="ECO:0000256" key="7">
    <source>
        <dbReference type="ARBA" id="ARBA00023163"/>
    </source>
</evidence>
<evidence type="ECO:0000256" key="5">
    <source>
        <dbReference type="ARBA" id="ARBA00023015"/>
    </source>
</evidence>
<dbReference type="Proteomes" id="UP000006620">
    <property type="component" value="Chromosome"/>
</dbReference>
<dbReference type="SUPFAM" id="SSF46689">
    <property type="entry name" value="Homeodomain-like"/>
    <property type="match status" value="2"/>
</dbReference>
<organism evidence="11 12">
    <name type="scientific">Paenibacillus mucilaginosus (strain KNP414)</name>
    <dbReference type="NCBI Taxonomy" id="1036673"/>
    <lineage>
        <taxon>Bacteria</taxon>
        <taxon>Bacillati</taxon>
        <taxon>Bacillota</taxon>
        <taxon>Bacilli</taxon>
        <taxon>Bacillales</taxon>
        <taxon>Paenibacillaceae</taxon>
        <taxon>Paenibacillus</taxon>
    </lineage>
</organism>
<keyword evidence="7" id="KW-0804">Transcription</keyword>
<reference evidence="11 12" key="2">
    <citation type="journal article" date="2013" name="Genome Announc.">
        <title>Genome Sequence of Growth-Improving Paenibacillus mucilaginosus Strain KNP414.</title>
        <authorList>
            <person name="Lu J.J."/>
            <person name="Wang J.F."/>
            <person name="Hu X.F."/>
        </authorList>
    </citation>
    <scope>NUCLEOTIDE SEQUENCE [LARGE SCALE GENOMIC DNA]</scope>
    <source>
        <strain evidence="11 12">KNP414</strain>
    </source>
</reference>
<reference evidence="12" key="1">
    <citation type="submission" date="2011-06" db="EMBL/GenBank/DDBJ databases">
        <title>Complete genome sequence of Paenibacillus mucilaginosus KNP414.</title>
        <authorList>
            <person name="Wang J."/>
            <person name="Hu S."/>
            <person name="Hu X."/>
            <person name="Zhang B."/>
            <person name="Dong D."/>
            <person name="Zhang S."/>
            <person name="Zhao K."/>
            <person name="Wu D."/>
        </authorList>
    </citation>
    <scope>NUCLEOTIDE SEQUENCE [LARGE SCALE GENOMIC DNA]</scope>
    <source>
        <strain evidence="12">KNP414</strain>
    </source>
</reference>
<dbReference type="SMART" id="SM00448">
    <property type="entry name" value="REC"/>
    <property type="match status" value="1"/>
</dbReference>
<dbReference type="CDD" id="cd17536">
    <property type="entry name" value="REC_YesN-like"/>
    <property type="match status" value="1"/>
</dbReference>
<sequence length="552" mass="62270">MSNIENDYNMLLQIDYTEEELCRGELAMLKVLLVDDEMFVRMGLRSLIDWESLGYEVCGEAENGEEAYAEIERLDPDLVITDIRMPVLDGLGLIRRAAEELLSPPSFVIISGYHDFHYAQKALRYAVQDYLLKPVDDEEMEDTLKKLAAKLSMRRLSRKKGEALSSGASSALEMLIRGSVRQEDAPQVASVLGMEKASRFTYAIIGMQKPPESAEEKESLAGRLASSVRSVLGGTAGELPIVEQPPGLYGLLIDASRLEASGRTLEDFLYLLQRELTRSAGLPVVLYAGRTVDRITEVEASYRTACEALLYQYAEDGRPVIAYESVQGTPLSYFDIEPRLYAQLLEHLEENRLEACLRTLDEMLGQFKTKRLAPSAVAGSVTRCVIDIVNVIWGMDGEENSLRTLPGMMEWQDRQGGLGVLRERFAAFLTEASDYISRLRKEQTKGGIEKIRKFIEAHYMENISLKTIAAKFFMNPVYLGQLFRKTYGVYFNDFLLGIRVGEAKKLLRQTDLRMYEVADKVGFQNADYFVTQFEKLEGVTPTEYRNKLIGKA</sequence>
<feature type="domain" description="Response regulatory" evidence="10">
    <location>
        <begin position="30"/>
        <end position="148"/>
    </location>
</feature>
<dbReference type="InterPro" id="IPR018062">
    <property type="entry name" value="HTH_AraC-typ_CS"/>
</dbReference>
<name>F8F8X0_PAEMK</name>
<comment type="subcellular location">
    <subcellularLocation>
        <location evidence="1">Cytoplasm</location>
    </subcellularLocation>
</comment>
<dbReference type="PROSITE" id="PS50110">
    <property type="entry name" value="RESPONSE_REGULATORY"/>
    <property type="match status" value="1"/>
</dbReference>
<dbReference type="PATRIC" id="fig|1036673.3.peg.3196"/>
<dbReference type="GO" id="GO:0000160">
    <property type="term" value="P:phosphorelay signal transduction system"/>
    <property type="evidence" value="ECO:0007669"/>
    <property type="project" value="UniProtKB-KW"/>
</dbReference>
<evidence type="ECO:0000259" key="9">
    <source>
        <dbReference type="PROSITE" id="PS01124"/>
    </source>
</evidence>
<evidence type="ECO:0000313" key="11">
    <source>
        <dbReference type="EMBL" id="AEI42032.1"/>
    </source>
</evidence>
<dbReference type="InterPro" id="IPR001789">
    <property type="entry name" value="Sig_transdc_resp-reg_receiver"/>
</dbReference>
<dbReference type="PANTHER" id="PTHR42713">
    <property type="entry name" value="HISTIDINE KINASE-RELATED"/>
    <property type="match status" value="1"/>
</dbReference>
<dbReference type="AlphaFoldDB" id="F8F8X0"/>
<dbReference type="InterPro" id="IPR011006">
    <property type="entry name" value="CheY-like_superfamily"/>
</dbReference>
<dbReference type="PROSITE" id="PS01124">
    <property type="entry name" value="HTH_ARAC_FAMILY_2"/>
    <property type="match status" value="1"/>
</dbReference>
<dbReference type="InterPro" id="IPR051552">
    <property type="entry name" value="HptR"/>
</dbReference>
<evidence type="ECO:0000256" key="4">
    <source>
        <dbReference type="ARBA" id="ARBA00023012"/>
    </source>
</evidence>
<dbReference type="PROSITE" id="PS00041">
    <property type="entry name" value="HTH_ARAC_FAMILY_1"/>
    <property type="match status" value="1"/>
</dbReference>
<keyword evidence="5" id="KW-0805">Transcription regulation</keyword>